<name>A0A1C1CMG3_9EURO</name>
<keyword evidence="4" id="KW-0732">Signal</keyword>
<sequence>MIVPASNCVGKIYGYNASFFLFVTSYAGATVTLAQVLQQNATFGGGAADLEFPMNDTGLPALCVVTVNVKSSNTSSYNFGLFLPDQWNNRFIASGNGGYAGGINWNDMGTNARYGFASMSTDTGHISGSFDASWALNNPEAQLDWGYRSMHGSVVIAKMITNAYYDTNIGYSYYSGCSTGGRQGFRDIELYPEDFDGILAGAPAWWTTHLQPDNTAVGLSNLPANAPAHIPSSLFSVIGAEVLRQCDPQDGFKDGIISDPEGCNFVPEMLLCTPTSNQSACLTAPQLDTLYRIYNDWWEANQTFVFPHYELGSEAQYGFLLNTDSGAPTQPGIAWIQNFLYNDTTWDWHDFTYQVILDADRINPGKANVGFDLTGFYNRGGKIIQYHGLADGLIPTGSSELLYKNIWRTMGAAGIVLDGWYRLFLLPGMQHCQGTAVDAPWYIASSGQPFELGPEVWSVPGYSDPKHDALLALLEWRENGTAPESIIATKFNNDTVTAGIHRQRPISPSAEIARSGIHTDYHGLGAALVLASKPLDVLRDHTSWTSKKIQALNAADNKTRLTG</sequence>
<dbReference type="PANTHER" id="PTHR33938:SF2">
    <property type="entry name" value="CARBOXYLIC ESTER HYDROLASE"/>
    <property type="match status" value="1"/>
</dbReference>
<keyword evidence="10" id="KW-1185">Reference proteome</keyword>
<keyword evidence="2" id="KW-0719">Serine esterase</keyword>
<accession>A0A1C1CMG3</accession>
<evidence type="ECO:0000256" key="7">
    <source>
        <dbReference type="ARBA" id="ARBA00023157"/>
    </source>
</evidence>
<evidence type="ECO:0000256" key="8">
    <source>
        <dbReference type="RuleBase" id="RU361238"/>
    </source>
</evidence>
<evidence type="ECO:0000256" key="6">
    <source>
        <dbReference type="ARBA" id="ARBA00022837"/>
    </source>
</evidence>
<organism evidence="9 10">
    <name type="scientific">Cladophialophora carrionii</name>
    <dbReference type="NCBI Taxonomy" id="86049"/>
    <lineage>
        <taxon>Eukaryota</taxon>
        <taxon>Fungi</taxon>
        <taxon>Dikarya</taxon>
        <taxon>Ascomycota</taxon>
        <taxon>Pezizomycotina</taxon>
        <taxon>Eurotiomycetes</taxon>
        <taxon>Chaetothyriomycetidae</taxon>
        <taxon>Chaetothyriales</taxon>
        <taxon>Herpotrichiellaceae</taxon>
        <taxon>Cladophialophora</taxon>
    </lineage>
</organism>
<dbReference type="STRING" id="86049.A0A1C1CMG3"/>
<evidence type="ECO:0000256" key="2">
    <source>
        <dbReference type="ARBA" id="ARBA00022487"/>
    </source>
</evidence>
<dbReference type="SUPFAM" id="SSF53474">
    <property type="entry name" value="alpha/beta-Hydrolases"/>
    <property type="match status" value="1"/>
</dbReference>
<proteinExistence type="inferred from homology"/>
<dbReference type="EC" id="3.1.1.-" evidence="8"/>
<dbReference type="eggNOG" id="ENOG502QPXZ">
    <property type="taxonomic scope" value="Eukaryota"/>
</dbReference>
<dbReference type="Pfam" id="PF07519">
    <property type="entry name" value="Tannase"/>
    <property type="match status" value="2"/>
</dbReference>
<dbReference type="PANTHER" id="PTHR33938">
    <property type="entry name" value="FERULOYL ESTERASE B-RELATED"/>
    <property type="match status" value="1"/>
</dbReference>
<comment type="caution">
    <text evidence="9">The sequence shown here is derived from an EMBL/GenBank/DDBJ whole genome shotgun (WGS) entry which is preliminary data.</text>
</comment>
<dbReference type="AlphaFoldDB" id="A0A1C1CMG3"/>
<dbReference type="GO" id="GO:0030600">
    <property type="term" value="F:feruloyl esterase activity"/>
    <property type="evidence" value="ECO:0007669"/>
    <property type="project" value="UniProtKB-ARBA"/>
</dbReference>
<dbReference type="InterPro" id="IPR011118">
    <property type="entry name" value="Tannase/feruloyl_esterase"/>
</dbReference>
<evidence type="ECO:0000256" key="3">
    <source>
        <dbReference type="ARBA" id="ARBA00022723"/>
    </source>
</evidence>
<protein>
    <recommendedName>
        <fullName evidence="8">Carboxylic ester hydrolase</fullName>
        <ecNumber evidence="8">3.1.1.-</ecNumber>
    </recommendedName>
</protein>
<evidence type="ECO:0000256" key="1">
    <source>
        <dbReference type="ARBA" id="ARBA00006249"/>
    </source>
</evidence>
<dbReference type="Proteomes" id="UP000094526">
    <property type="component" value="Unassembled WGS sequence"/>
</dbReference>
<comment type="similarity">
    <text evidence="1 8">Belongs to the tannase family.</text>
</comment>
<evidence type="ECO:0000256" key="4">
    <source>
        <dbReference type="ARBA" id="ARBA00022729"/>
    </source>
</evidence>
<dbReference type="InterPro" id="IPR029058">
    <property type="entry name" value="AB_hydrolase_fold"/>
</dbReference>
<dbReference type="VEuPathDB" id="FungiDB:G647_09945"/>
<keyword evidence="7" id="KW-1015">Disulfide bond</keyword>
<dbReference type="GO" id="GO:0046872">
    <property type="term" value="F:metal ion binding"/>
    <property type="evidence" value="ECO:0007669"/>
    <property type="project" value="UniProtKB-KW"/>
</dbReference>
<evidence type="ECO:0000313" key="10">
    <source>
        <dbReference type="Proteomes" id="UP000094526"/>
    </source>
</evidence>
<reference evidence="10" key="1">
    <citation type="submission" date="2015-07" db="EMBL/GenBank/DDBJ databases">
        <authorList>
            <person name="Teixeira M.M."/>
            <person name="Souza R.C."/>
            <person name="Almeida L.G."/>
            <person name="Vicente V.A."/>
            <person name="de Hoog S."/>
            <person name="Bocca A.L."/>
            <person name="de Almeida S.R."/>
            <person name="Vasconcelos A.T."/>
            <person name="Felipe M.S."/>
        </authorList>
    </citation>
    <scope>NUCLEOTIDE SEQUENCE [LARGE SCALE GENOMIC DNA]</scope>
    <source>
        <strain evidence="10">KSF</strain>
    </source>
</reference>
<dbReference type="OrthoDB" id="3039123at2759"/>
<keyword evidence="3" id="KW-0479">Metal-binding</keyword>
<evidence type="ECO:0000256" key="5">
    <source>
        <dbReference type="ARBA" id="ARBA00022801"/>
    </source>
</evidence>
<evidence type="ECO:0000313" key="9">
    <source>
        <dbReference type="EMBL" id="OCT49700.1"/>
    </source>
</evidence>
<keyword evidence="5 8" id="KW-0378">Hydrolase</keyword>
<keyword evidence="6" id="KW-0106">Calcium</keyword>
<dbReference type="VEuPathDB" id="FungiDB:CLCR_06763"/>
<gene>
    <name evidence="9" type="ORF">CLCR_06763</name>
</gene>
<dbReference type="EMBL" id="LGRB01000010">
    <property type="protein sequence ID" value="OCT49700.1"/>
    <property type="molecule type" value="Genomic_DNA"/>
</dbReference>